<organism evidence="5 6">
    <name type="scientific">Babesia duncani</name>
    <dbReference type="NCBI Taxonomy" id="323732"/>
    <lineage>
        <taxon>Eukaryota</taxon>
        <taxon>Sar</taxon>
        <taxon>Alveolata</taxon>
        <taxon>Apicomplexa</taxon>
        <taxon>Aconoidasida</taxon>
        <taxon>Piroplasmida</taxon>
        <taxon>Babesiidae</taxon>
        <taxon>Babesia</taxon>
    </lineage>
</organism>
<dbReference type="PANTHER" id="PTHR43542">
    <property type="entry name" value="METHYLTRANSFERASE"/>
    <property type="match status" value="1"/>
</dbReference>
<evidence type="ECO:0000313" key="5">
    <source>
        <dbReference type="EMBL" id="KAK2195112.1"/>
    </source>
</evidence>
<evidence type="ECO:0000256" key="4">
    <source>
        <dbReference type="SAM" id="SignalP"/>
    </source>
</evidence>
<name>A0AAD9PHT1_9APIC</name>
<feature type="chain" id="PRO_5042108648" evidence="4">
    <location>
        <begin position="17"/>
        <end position="377"/>
    </location>
</feature>
<evidence type="ECO:0000256" key="2">
    <source>
        <dbReference type="ARBA" id="ARBA00022679"/>
    </source>
</evidence>
<evidence type="ECO:0000313" key="6">
    <source>
        <dbReference type="Proteomes" id="UP001214638"/>
    </source>
</evidence>
<keyword evidence="4" id="KW-0732">Signal</keyword>
<protein>
    <submittedName>
        <fullName evidence="5">S-adenosyl-L-methionine-dependent methyltransferase superfamily</fullName>
    </submittedName>
</protein>
<gene>
    <name evidence="5" type="ORF">BdWA1_003414</name>
</gene>
<dbReference type="InterPro" id="IPR004398">
    <property type="entry name" value="RNA_MeTrfase_RsmD"/>
</dbReference>
<sequence>MLFLNVLLVQFVCIYGSCLLNKIECSRKFHTFILRNKRNCNLKNGISNEFNFFSDHYENCRNTRASIAKCAFINSPATIIGIAGVRHINKCLLHAESGDLALEPNADETAQDINSNVTNADGPKPRRRGKKTETKATMKVHAPRPVTKKMLARHKIKPIPQKIQGVAEKKGNTSKLTFSSNLRIAGGALRGRKLFTPNVYLRPMMAKVKLALFSSLQFLGLFAYGHSCNVIDLFCGSGSVGIEALSFGADKCTFVDLSLDCCKATAMNLERCGLKDQCRVVRADAIEAITSPWLYSMNEKFDLMFVTPPYEEVVYMDLMEKIAATTILNENAIVVVEYPKEINYLPQVRFSMYLPTSRILAMAHYMDYVIENTVERW</sequence>
<dbReference type="Pfam" id="PF03602">
    <property type="entry name" value="Cons_hypoth95"/>
    <property type="match status" value="1"/>
</dbReference>
<dbReference type="Proteomes" id="UP001214638">
    <property type="component" value="Unassembled WGS sequence"/>
</dbReference>
<dbReference type="GeneID" id="94337711"/>
<dbReference type="GO" id="GO:0008168">
    <property type="term" value="F:methyltransferase activity"/>
    <property type="evidence" value="ECO:0007669"/>
    <property type="project" value="UniProtKB-KW"/>
</dbReference>
<dbReference type="RefSeq" id="XP_067801955.1">
    <property type="nucleotide sequence ID" value="XM_067948424.1"/>
</dbReference>
<keyword evidence="2" id="KW-0808">Transferase</keyword>
<feature type="signal peptide" evidence="4">
    <location>
        <begin position="1"/>
        <end position="16"/>
    </location>
</feature>
<keyword evidence="1 5" id="KW-0489">Methyltransferase</keyword>
<feature type="region of interest" description="Disordered" evidence="3">
    <location>
        <begin position="112"/>
        <end position="135"/>
    </location>
</feature>
<dbReference type="GO" id="GO:0031167">
    <property type="term" value="P:rRNA methylation"/>
    <property type="evidence" value="ECO:0007669"/>
    <property type="project" value="InterPro"/>
</dbReference>
<dbReference type="SUPFAM" id="SSF53335">
    <property type="entry name" value="S-adenosyl-L-methionine-dependent methyltransferases"/>
    <property type="match status" value="1"/>
</dbReference>
<evidence type="ECO:0000256" key="1">
    <source>
        <dbReference type="ARBA" id="ARBA00022603"/>
    </source>
</evidence>
<dbReference type="CDD" id="cd02440">
    <property type="entry name" value="AdoMet_MTases"/>
    <property type="match status" value="1"/>
</dbReference>
<dbReference type="PANTHER" id="PTHR43542:SF1">
    <property type="entry name" value="METHYLTRANSFERASE"/>
    <property type="match status" value="1"/>
</dbReference>
<reference evidence="5" key="1">
    <citation type="journal article" date="2023" name="Nat. Microbiol.">
        <title>Babesia duncani multi-omics identifies virulence factors and drug targets.</title>
        <authorList>
            <person name="Singh P."/>
            <person name="Lonardi S."/>
            <person name="Liang Q."/>
            <person name="Vydyam P."/>
            <person name="Khabirova E."/>
            <person name="Fang T."/>
            <person name="Gihaz S."/>
            <person name="Thekkiniath J."/>
            <person name="Munshi M."/>
            <person name="Abel S."/>
            <person name="Ciampossin L."/>
            <person name="Batugedara G."/>
            <person name="Gupta M."/>
            <person name="Lu X.M."/>
            <person name="Lenz T."/>
            <person name="Chakravarty S."/>
            <person name="Cornillot E."/>
            <person name="Hu Y."/>
            <person name="Ma W."/>
            <person name="Gonzalez L.M."/>
            <person name="Sanchez S."/>
            <person name="Estrada K."/>
            <person name="Sanchez-Flores A."/>
            <person name="Montero E."/>
            <person name="Harb O.S."/>
            <person name="Le Roch K.G."/>
            <person name="Mamoun C.B."/>
        </authorList>
    </citation>
    <scope>NUCLEOTIDE SEQUENCE</scope>
    <source>
        <strain evidence="5">WA1</strain>
    </source>
</reference>
<keyword evidence="6" id="KW-1185">Reference proteome</keyword>
<dbReference type="AlphaFoldDB" id="A0AAD9PHT1"/>
<dbReference type="InterPro" id="IPR029063">
    <property type="entry name" value="SAM-dependent_MTases_sf"/>
</dbReference>
<evidence type="ECO:0000256" key="3">
    <source>
        <dbReference type="SAM" id="MobiDB-lite"/>
    </source>
</evidence>
<dbReference type="EMBL" id="JALLKP010000005">
    <property type="protein sequence ID" value="KAK2195112.1"/>
    <property type="molecule type" value="Genomic_DNA"/>
</dbReference>
<comment type="caution">
    <text evidence="5">The sequence shown here is derived from an EMBL/GenBank/DDBJ whole genome shotgun (WGS) entry which is preliminary data.</text>
</comment>
<proteinExistence type="predicted"/>
<dbReference type="Gene3D" id="3.40.50.150">
    <property type="entry name" value="Vaccinia Virus protein VP39"/>
    <property type="match status" value="1"/>
</dbReference>
<dbReference type="KEGG" id="bdw:94337711"/>
<accession>A0AAD9PHT1</accession>